<evidence type="ECO:0000313" key="3">
    <source>
        <dbReference type="Proteomes" id="UP001642540"/>
    </source>
</evidence>
<protein>
    <recommendedName>
        <fullName evidence="4">Retrotransposon gag domain-containing protein</fullName>
    </recommendedName>
</protein>
<feature type="compositionally biased region" description="Low complexity" evidence="1">
    <location>
        <begin position="69"/>
        <end position="84"/>
    </location>
</feature>
<evidence type="ECO:0008006" key="4">
    <source>
        <dbReference type="Google" id="ProtNLM"/>
    </source>
</evidence>
<feature type="region of interest" description="Disordered" evidence="1">
    <location>
        <begin position="265"/>
        <end position="349"/>
    </location>
</feature>
<feature type="compositionally biased region" description="Basic and acidic residues" evidence="1">
    <location>
        <begin position="305"/>
        <end position="336"/>
    </location>
</feature>
<keyword evidence="3" id="KW-1185">Reference proteome</keyword>
<name>A0ABP1RU54_9HEXA</name>
<evidence type="ECO:0000256" key="1">
    <source>
        <dbReference type="SAM" id="MobiDB-lite"/>
    </source>
</evidence>
<feature type="compositionally biased region" description="Polar residues" evidence="1">
    <location>
        <begin position="279"/>
        <end position="294"/>
    </location>
</feature>
<evidence type="ECO:0000313" key="2">
    <source>
        <dbReference type="EMBL" id="CAL8135609.1"/>
    </source>
</evidence>
<feature type="region of interest" description="Disordered" evidence="1">
    <location>
        <begin position="69"/>
        <end position="89"/>
    </location>
</feature>
<organism evidence="2 3">
    <name type="scientific">Orchesella dallaii</name>
    <dbReference type="NCBI Taxonomy" id="48710"/>
    <lineage>
        <taxon>Eukaryota</taxon>
        <taxon>Metazoa</taxon>
        <taxon>Ecdysozoa</taxon>
        <taxon>Arthropoda</taxon>
        <taxon>Hexapoda</taxon>
        <taxon>Collembola</taxon>
        <taxon>Entomobryomorpha</taxon>
        <taxon>Entomobryoidea</taxon>
        <taxon>Orchesellidae</taxon>
        <taxon>Orchesellinae</taxon>
        <taxon>Orchesella</taxon>
    </lineage>
</organism>
<dbReference type="InterPro" id="IPR023263">
    <property type="entry name" value="Arc"/>
</dbReference>
<dbReference type="PANTHER" id="PTHR15962">
    <property type="entry name" value="ACTIVITY-REGULATED CYTOSKELETON-ASSOCIATED PROTEIN"/>
    <property type="match status" value="1"/>
</dbReference>
<accession>A0ABP1RU54</accession>
<dbReference type="EMBL" id="CAXLJM020000109">
    <property type="protein sequence ID" value="CAL8135609.1"/>
    <property type="molecule type" value="Genomic_DNA"/>
</dbReference>
<sequence length="394" mass="44624">MEAEFGDLKRVVEEFMDTTEDTTSKMQVKIDSISTTQTAMQANQDIIKSAIETLTKAVEALAPVATTSKSGSAKSTASTSGGTKVPKATISPHIDATQGMPFPKYDPTTMTPPSFIFEMEEFLTLKGVSQASWHILVGRAFETSSDIALWWSAKRQTIISWKDFKAAFLSYENCEDSYDNMLQKLFLIKQKLDEPFETFSWKVHALMLRIDQQTEQHLIVDRILNSCLPELSNDLRQFQPNTVEDLVKFARVTISTVNKLRKFEGKPLLRARQTDPMPDTSTRNTAKTHQTNSPFPRYKGNLLFRKQDQQSTEHAKSHAQDSVIKDEQPKNLHDSQHANAPKEQPKGQPKSFCLFCGKYNYTEEVCRSKQFHEKKIARILASSGNKQSENQEGK</sequence>
<dbReference type="Proteomes" id="UP001642540">
    <property type="component" value="Unassembled WGS sequence"/>
</dbReference>
<gene>
    <name evidence="2" type="ORF">ODALV1_LOCUS26052</name>
</gene>
<comment type="caution">
    <text evidence="2">The sequence shown here is derived from an EMBL/GenBank/DDBJ whole genome shotgun (WGS) entry which is preliminary data.</text>
</comment>
<proteinExistence type="predicted"/>
<reference evidence="2 3" key="1">
    <citation type="submission" date="2024-08" db="EMBL/GenBank/DDBJ databases">
        <authorList>
            <person name="Cucini C."/>
            <person name="Frati F."/>
        </authorList>
    </citation>
    <scope>NUCLEOTIDE SEQUENCE [LARGE SCALE GENOMIC DNA]</scope>
</reference>
<dbReference type="PANTHER" id="PTHR15962:SF0">
    <property type="entry name" value="ACTIVITY-REGULATED CYTOSKELETON-ASSOCIATED PROTEIN"/>
    <property type="match status" value="1"/>
</dbReference>